<dbReference type="Gene3D" id="3.90.550.10">
    <property type="entry name" value="Spore Coat Polysaccharide Biosynthesis Protein SpsA, Chain A"/>
    <property type="match status" value="1"/>
</dbReference>
<dbReference type="PIRSF" id="PIRSF028162">
    <property type="entry name" value="BcbE_prd"/>
    <property type="match status" value="1"/>
</dbReference>
<dbReference type="InterPro" id="IPR050065">
    <property type="entry name" value="GlmU-like"/>
</dbReference>
<evidence type="ECO:0000313" key="5">
    <source>
        <dbReference type="Proteomes" id="UP001065047"/>
    </source>
</evidence>
<organism evidence="4 5">
    <name type="scientific">Acetobacter malorum DSM 14337</name>
    <dbReference type="NCBI Taxonomy" id="1307910"/>
    <lineage>
        <taxon>Bacteria</taxon>
        <taxon>Pseudomonadati</taxon>
        <taxon>Pseudomonadota</taxon>
        <taxon>Alphaproteobacteria</taxon>
        <taxon>Acetobacterales</taxon>
        <taxon>Acetobacteraceae</taxon>
        <taxon>Acetobacter</taxon>
    </lineage>
</organism>
<protein>
    <submittedName>
        <fullName evidence="4">Nucleotidyl transferase</fullName>
    </submittedName>
</protein>
<dbReference type="CDD" id="cd04183">
    <property type="entry name" value="GT2_BcE_like"/>
    <property type="match status" value="1"/>
</dbReference>
<dbReference type="EMBL" id="BAPF01000059">
    <property type="protein sequence ID" value="GBQ86610.1"/>
    <property type="molecule type" value="Genomic_DNA"/>
</dbReference>
<keyword evidence="2" id="KW-0548">Nucleotidyltransferase</keyword>
<dbReference type="Proteomes" id="UP001065047">
    <property type="component" value="Unassembled WGS sequence"/>
</dbReference>
<evidence type="ECO:0000313" key="4">
    <source>
        <dbReference type="EMBL" id="GBQ86610.1"/>
    </source>
</evidence>
<dbReference type="Pfam" id="PF00483">
    <property type="entry name" value="NTP_transferase"/>
    <property type="match status" value="1"/>
</dbReference>
<keyword evidence="1 4" id="KW-0808">Transferase</keyword>
<dbReference type="GeneID" id="29557070"/>
<accession>A0ABQ0Q159</accession>
<feature type="domain" description="Nucleotidyl transferase" evidence="3">
    <location>
        <begin position="8"/>
        <end position="176"/>
    </location>
</feature>
<dbReference type="PANTHER" id="PTHR43584:SF8">
    <property type="entry name" value="N-ACETYLMURAMATE ALPHA-1-PHOSPHATE URIDYLYLTRANSFERASE"/>
    <property type="match status" value="1"/>
</dbReference>
<proteinExistence type="predicted"/>
<evidence type="ECO:0000256" key="1">
    <source>
        <dbReference type="ARBA" id="ARBA00022679"/>
    </source>
</evidence>
<dbReference type="InterPro" id="IPR029044">
    <property type="entry name" value="Nucleotide-diphossugar_trans"/>
</dbReference>
<evidence type="ECO:0000256" key="2">
    <source>
        <dbReference type="ARBA" id="ARBA00022695"/>
    </source>
</evidence>
<keyword evidence="5" id="KW-1185">Reference proteome</keyword>
<gene>
    <name evidence="4" type="ORF">AA14337_3369</name>
</gene>
<comment type="caution">
    <text evidence="4">The sequence shown here is derived from an EMBL/GenBank/DDBJ whole genome shotgun (WGS) entry which is preliminary data.</text>
</comment>
<dbReference type="InterPro" id="IPR016873">
    <property type="entry name" value="Caps_polysacc_synth_BcbE_prd"/>
</dbReference>
<reference evidence="4" key="1">
    <citation type="submission" date="2013-04" db="EMBL/GenBank/DDBJ databases">
        <title>The genome sequencing project of 58 acetic acid bacteria.</title>
        <authorList>
            <person name="Okamoto-Kainuma A."/>
            <person name="Ishikawa M."/>
            <person name="Umino S."/>
            <person name="Koizumi Y."/>
            <person name="Shiwa Y."/>
            <person name="Yoshikawa H."/>
            <person name="Matsutani M."/>
            <person name="Matsushita K."/>
        </authorList>
    </citation>
    <scope>NUCLEOTIDE SEQUENCE</scope>
    <source>
        <strain evidence="4">DSM 14337</strain>
    </source>
</reference>
<name>A0ABQ0Q159_9PROT</name>
<evidence type="ECO:0000259" key="3">
    <source>
        <dbReference type="Pfam" id="PF00483"/>
    </source>
</evidence>
<dbReference type="GO" id="GO:0016740">
    <property type="term" value="F:transferase activity"/>
    <property type="evidence" value="ECO:0007669"/>
    <property type="project" value="UniProtKB-KW"/>
</dbReference>
<dbReference type="RefSeq" id="WP_061505786.1">
    <property type="nucleotide sequence ID" value="NZ_BAPF01000059.1"/>
</dbReference>
<dbReference type="SUPFAM" id="SSF53448">
    <property type="entry name" value="Nucleotide-diphospho-sugar transferases"/>
    <property type="match status" value="1"/>
</dbReference>
<sequence length="253" mass="28220">MLNIVIPMAGRGSRFQREGYKTPKPLIPVHGVPMIKLVISNIRPTRKHRFIFVCRTEHLDEYGLPEKLQEWAPGCSIITVDNVTEGAACSVLAARHLIDNEDDLMIANSDQFIDFDVNRYLEGIYGYDGLIMTMEADDPKWSYVAYDEADPKLVTKVVEKEVISSSATVGVYNFRRGRDFVAAADMMIRFNDRSGGEFYVAPAYNYMIFEGQRVTTLGIGSEGHGMYGLGIPSDLKLFLSNPLSLKACAACKS</sequence>
<dbReference type="InterPro" id="IPR005835">
    <property type="entry name" value="NTP_transferase_dom"/>
</dbReference>
<dbReference type="PANTHER" id="PTHR43584">
    <property type="entry name" value="NUCLEOTIDYL TRANSFERASE"/>
    <property type="match status" value="1"/>
</dbReference>